<gene>
    <name evidence="2" type="ORF">QO011_002950</name>
</gene>
<evidence type="ECO:0000259" key="1">
    <source>
        <dbReference type="Pfam" id="PF01370"/>
    </source>
</evidence>
<dbReference type="InterPro" id="IPR036291">
    <property type="entry name" value="NAD(P)-bd_dom_sf"/>
</dbReference>
<feature type="domain" description="NAD-dependent epimerase/dehydratase" evidence="1">
    <location>
        <begin position="4"/>
        <end position="187"/>
    </location>
</feature>
<dbReference type="EMBL" id="JAUSVX010000005">
    <property type="protein sequence ID" value="MDQ0469934.1"/>
    <property type="molecule type" value="Genomic_DNA"/>
</dbReference>
<name>A0ABU0J9J3_9HYPH</name>
<dbReference type="InterPro" id="IPR001509">
    <property type="entry name" value="Epimerase_deHydtase"/>
</dbReference>
<proteinExistence type="predicted"/>
<evidence type="ECO:0000313" key="3">
    <source>
        <dbReference type="Proteomes" id="UP001242480"/>
    </source>
</evidence>
<organism evidence="2 3">
    <name type="scientific">Labrys wisconsinensis</name>
    <dbReference type="NCBI Taxonomy" id="425677"/>
    <lineage>
        <taxon>Bacteria</taxon>
        <taxon>Pseudomonadati</taxon>
        <taxon>Pseudomonadota</taxon>
        <taxon>Alphaproteobacteria</taxon>
        <taxon>Hyphomicrobiales</taxon>
        <taxon>Xanthobacteraceae</taxon>
        <taxon>Labrys</taxon>
    </lineage>
</organism>
<dbReference type="Pfam" id="PF01370">
    <property type="entry name" value="Epimerase"/>
    <property type="match status" value="1"/>
</dbReference>
<sequence length="293" mass="31003">MHSVLITGAGGNLGGKLVEAFAAAPWCERIVAVDRPAALAERLAGMAKVRPVALDLVSADNAALAAAIRAADTLVHFAVVNPLPDASWEEAAQSFAMTARLLMLARDAGLRRFVFASSSHTVGKLKDQADGFAPGSLGVERVAPGTRWETLHGFVDGHAYGAAKAFGERACVAAAQVEGLTTVSIRIGWCQSGENRPQTLNAGGNPQLTAGHAPSRSGESELRWFRNMWLSNRDFVALFERAVLADAAAWPHPGIVLNGMSANAGMAWDIEPTCRLIGYRPQDDVWASLRAGP</sequence>
<dbReference type="Proteomes" id="UP001242480">
    <property type="component" value="Unassembled WGS sequence"/>
</dbReference>
<protein>
    <submittedName>
        <fullName evidence="2">Nucleoside-diphosphate-sugar epimerase</fullName>
    </submittedName>
</protein>
<reference evidence="2 3" key="1">
    <citation type="submission" date="2023-07" db="EMBL/GenBank/DDBJ databases">
        <title>Genomic Encyclopedia of Type Strains, Phase IV (KMG-IV): sequencing the most valuable type-strain genomes for metagenomic binning, comparative biology and taxonomic classification.</title>
        <authorList>
            <person name="Goeker M."/>
        </authorList>
    </citation>
    <scope>NUCLEOTIDE SEQUENCE [LARGE SCALE GENOMIC DNA]</scope>
    <source>
        <strain evidence="2 3">DSM 19619</strain>
    </source>
</reference>
<accession>A0ABU0J9J3</accession>
<evidence type="ECO:0000313" key="2">
    <source>
        <dbReference type="EMBL" id="MDQ0469934.1"/>
    </source>
</evidence>
<comment type="caution">
    <text evidence="2">The sequence shown here is derived from an EMBL/GenBank/DDBJ whole genome shotgun (WGS) entry which is preliminary data.</text>
</comment>
<dbReference type="Gene3D" id="3.40.50.720">
    <property type="entry name" value="NAD(P)-binding Rossmann-like Domain"/>
    <property type="match status" value="1"/>
</dbReference>
<dbReference type="InterPro" id="IPR050177">
    <property type="entry name" value="Lipid_A_modif_metabolic_enz"/>
</dbReference>
<dbReference type="RefSeq" id="WP_307273206.1">
    <property type="nucleotide sequence ID" value="NZ_JAUSVX010000005.1"/>
</dbReference>
<keyword evidence="3" id="KW-1185">Reference proteome</keyword>
<dbReference type="SUPFAM" id="SSF51735">
    <property type="entry name" value="NAD(P)-binding Rossmann-fold domains"/>
    <property type="match status" value="1"/>
</dbReference>
<dbReference type="PANTHER" id="PTHR43245">
    <property type="entry name" value="BIFUNCTIONAL POLYMYXIN RESISTANCE PROTEIN ARNA"/>
    <property type="match status" value="1"/>
</dbReference>